<evidence type="ECO:0000313" key="3">
    <source>
        <dbReference type="Proteomes" id="UP000008022"/>
    </source>
</evidence>
<keyword evidence="3" id="KW-1185">Reference proteome</keyword>
<dbReference type="AlphaFoldDB" id="A0A0E0NP26"/>
<feature type="region of interest" description="Disordered" evidence="1">
    <location>
        <begin position="120"/>
        <end position="139"/>
    </location>
</feature>
<dbReference type="Gramene" id="ORUFI03G01760.1">
    <property type="protein sequence ID" value="ORUFI03G01760.1"/>
    <property type="gene ID" value="ORUFI03G01760"/>
</dbReference>
<protein>
    <submittedName>
        <fullName evidence="2">Uncharacterized protein</fullName>
    </submittedName>
</protein>
<organism evidence="2 3">
    <name type="scientific">Oryza rufipogon</name>
    <name type="common">Brownbeard rice</name>
    <name type="synonym">Asian wild rice</name>
    <dbReference type="NCBI Taxonomy" id="4529"/>
    <lineage>
        <taxon>Eukaryota</taxon>
        <taxon>Viridiplantae</taxon>
        <taxon>Streptophyta</taxon>
        <taxon>Embryophyta</taxon>
        <taxon>Tracheophyta</taxon>
        <taxon>Spermatophyta</taxon>
        <taxon>Magnoliopsida</taxon>
        <taxon>Liliopsida</taxon>
        <taxon>Poales</taxon>
        <taxon>Poaceae</taxon>
        <taxon>BOP clade</taxon>
        <taxon>Oryzoideae</taxon>
        <taxon>Oryzeae</taxon>
        <taxon>Oryzinae</taxon>
        <taxon>Oryza</taxon>
    </lineage>
</organism>
<evidence type="ECO:0000256" key="1">
    <source>
        <dbReference type="SAM" id="MobiDB-lite"/>
    </source>
</evidence>
<name>A0A0E0NP26_ORYRU</name>
<accession>A0A0E0NP26</accession>
<evidence type="ECO:0000313" key="2">
    <source>
        <dbReference type="EnsemblPlants" id="ORUFI03G01760.1"/>
    </source>
</evidence>
<reference evidence="2" key="2">
    <citation type="submission" date="2015-06" db="UniProtKB">
        <authorList>
            <consortium name="EnsemblPlants"/>
        </authorList>
    </citation>
    <scope>IDENTIFICATION</scope>
</reference>
<reference evidence="3" key="1">
    <citation type="submission" date="2013-06" db="EMBL/GenBank/DDBJ databases">
        <authorList>
            <person name="Zhao Q."/>
        </authorList>
    </citation>
    <scope>NUCLEOTIDE SEQUENCE</scope>
    <source>
        <strain evidence="3">cv. W1943</strain>
    </source>
</reference>
<dbReference type="Proteomes" id="UP000008022">
    <property type="component" value="Unassembled WGS sequence"/>
</dbReference>
<sequence>MPSVNYAKVLEKQAIFQEKLLSAKSQETEDCLKQGNSIEALSIQKCIFESIPKHITHILEIAWVARRRIRWLLVVNHQAHACKGILADDEQKKNSKQSPSPVDSTLTSAASYMEHDDRCSNSLSGCQRENQLKPSALHN</sequence>
<dbReference type="EnsemblPlants" id="ORUFI03G01760.1">
    <property type="protein sequence ID" value="ORUFI03G01760.1"/>
    <property type="gene ID" value="ORUFI03G01760"/>
</dbReference>
<dbReference type="HOGENOM" id="CLU_1848375_0_0_1"/>
<proteinExistence type="predicted"/>